<reference evidence="4 5" key="1">
    <citation type="journal article" date="2008" name="Int. J. Syst. Evol. Microbiol.">
        <title>Description of Roseateles aquatilis sp. nov. and Roseateles terrae sp. nov., in the class Betaproteobacteria, and emended description of the genus Roseateles.</title>
        <authorList>
            <person name="Gomila M."/>
            <person name="Bowien B."/>
            <person name="Falsen E."/>
            <person name="Moore E.R."/>
            <person name="Lalucat J."/>
        </authorList>
    </citation>
    <scope>NUCLEOTIDE SEQUENCE [LARGE SCALE GENOMIC DNA]</scope>
    <source>
        <strain evidence="4 5">CCUG 48205</strain>
    </source>
</reference>
<accession>A0A2D0ALR0</accession>
<dbReference type="EMBL" id="NIOF01000026">
    <property type="protein sequence ID" value="OWQ83051.1"/>
    <property type="molecule type" value="Genomic_DNA"/>
</dbReference>
<dbReference type="OrthoDB" id="7356080at2"/>
<dbReference type="PROSITE" id="PS51186">
    <property type="entry name" value="GNAT"/>
    <property type="match status" value="1"/>
</dbReference>
<dbReference type="GO" id="GO:0016747">
    <property type="term" value="F:acyltransferase activity, transferring groups other than amino-acyl groups"/>
    <property type="evidence" value="ECO:0007669"/>
    <property type="project" value="InterPro"/>
</dbReference>
<dbReference type="PANTHER" id="PTHR43877">
    <property type="entry name" value="AMINOALKYLPHOSPHONATE N-ACETYLTRANSFERASE-RELATED-RELATED"/>
    <property type="match status" value="1"/>
</dbReference>
<name>A0A2D0ALR0_9BURK</name>
<dbReference type="AlphaFoldDB" id="A0A2D0ALR0"/>
<dbReference type="InterPro" id="IPR000182">
    <property type="entry name" value="GNAT_dom"/>
</dbReference>
<dbReference type="Gene3D" id="3.40.630.30">
    <property type="match status" value="1"/>
</dbReference>
<gene>
    <name evidence="4" type="ORF">CDN99_27325</name>
</gene>
<evidence type="ECO:0000313" key="5">
    <source>
        <dbReference type="Proteomes" id="UP000197468"/>
    </source>
</evidence>
<sequence>MIVTLRAALPADIAACIALRGRTRENAISAARLAELGITEASWSGQVRDGTLPGFVALAGDTLAGYCFGDAGSGEIVVLALLPDFEGRGLGRTLLARTVDHLRGLGHARLFLGCSANPAHRSHGFYRRLGWRPTGERDGHGDEVLELRPG</sequence>
<dbReference type="InterPro" id="IPR016181">
    <property type="entry name" value="Acyl_CoA_acyltransferase"/>
</dbReference>
<dbReference type="InterPro" id="IPR050832">
    <property type="entry name" value="Bact_Acetyltransf"/>
</dbReference>
<evidence type="ECO:0000259" key="3">
    <source>
        <dbReference type="PROSITE" id="PS51186"/>
    </source>
</evidence>
<protein>
    <submittedName>
        <fullName evidence="4">GNAT family N-acetyltransferase</fullName>
    </submittedName>
</protein>
<evidence type="ECO:0000256" key="1">
    <source>
        <dbReference type="ARBA" id="ARBA00022679"/>
    </source>
</evidence>
<dbReference type="SUPFAM" id="SSF55729">
    <property type="entry name" value="Acyl-CoA N-acyltransferases (Nat)"/>
    <property type="match status" value="1"/>
</dbReference>
<dbReference type="Proteomes" id="UP000197468">
    <property type="component" value="Unassembled WGS sequence"/>
</dbReference>
<dbReference type="Pfam" id="PF00583">
    <property type="entry name" value="Acetyltransf_1"/>
    <property type="match status" value="1"/>
</dbReference>
<organism evidence="4 5">
    <name type="scientific">Roseateles aquatilis</name>
    <dbReference type="NCBI Taxonomy" id="431061"/>
    <lineage>
        <taxon>Bacteria</taxon>
        <taxon>Pseudomonadati</taxon>
        <taxon>Pseudomonadota</taxon>
        <taxon>Betaproteobacteria</taxon>
        <taxon>Burkholderiales</taxon>
        <taxon>Sphaerotilaceae</taxon>
        <taxon>Roseateles</taxon>
    </lineage>
</organism>
<feature type="domain" description="N-acetyltransferase" evidence="3">
    <location>
        <begin position="3"/>
        <end position="150"/>
    </location>
</feature>
<comment type="caution">
    <text evidence="4">The sequence shown here is derived from an EMBL/GenBank/DDBJ whole genome shotgun (WGS) entry which is preliminary data.</text>
</comment>
<dbReference type="RefSeq" id="WP_088388760.1">
    <property type="nucleotide sequence ID" value="NZ_NIOF01000026.1"/>
</dbReference>
<dbReference type="CDD" id="cd04301">
    <property type="entry name" value="NAT_SF"/>
    <property type="match status" value="1"/>
</dbReference>
<keyword evidence="5" id="KW-1185">Reference proteome</keyword>
<evidence type="ECO:0000256" key="2">
    <source>
        <dbReference type="ARBA" id="ARBA00023315"/>
    </source>
</evidence>
<keyword evidence="1 4" id="KW-0808">Transferase</keyword>
<evidence type="ECO:0000313" key="4">
    <source>
        <dbReference type="EMBL" id="OWQ83051.1"/>
    </source>
</evidence>
<proteinExistence type="predicted"/>
<keyword evidence="2" id="KW-0012">Acyltransferase</keyword>